<evidence type="ECO:0000313" key="2">
    <source>
        <dbReference type="EMBL" id="GAX77082.1"/>
    </source>
</evidence>
<reference evidence="2 3" key="1">
    <citation type="submission" date="2017-08" db="EMBL/GenBank/DDBJ databases">
        <title>Acidophilic green algal genome provides insights into adaptation to an acidic environment.</title>
        <authorList>
            <person name="Hirooka S."/>
            <person name="Hirose Y."/>
            <person name="Kanesaki Y."/>
            <person name="Higuchi S."/>
            <person name="Fujiwara T."/>
            <person name="Onuma R."/>
            <person name="Era A."/>
            <person name="Ohbayashi R."/>
            <person name="Uzuka A."/>
            <person name="Nozaki H."/>
            <person name="Yoshikawa H."/>
            <person name="Miyagishima S.Y."/>
        </authorList>
    </citation>
    <scope>NUCLEOTIDE SEQUENCE [LARGE SCALE GENOMIC DNA]</scope>
    <source>
        <strain evidence="2 3">NIES-2499</strain>
    </source>
</reference>
<gene>
    <name evidence="2" type="ORF">CEUSTIGMA_g4528.t1</name>
</gene>
<dbReference type="AlphaFoldDB" id="A0A250X2G6"/>
<keyword evidence="3" id="KW-1185">Reference proteome</keyword>
<proteinExistence type="predicted"/>
<sequence>MPTMPVGAARTSSCTAGRLGGLHMSCMAVDHLDHHFESTIITSTNTGGDNISGDVASIVDIFHRSRYDDSLPVIMDCNRRLSRVLSRILAEDLLDDFYNASTCDYENMDLLLLQPSPSSINTATTTTAATTTAATGLLILEGQCADDGLDGQLVPLAGLAGPELPVEPAAHNLKSFKRGATASMKTATGHEVYEDYYEDGLLVAAALTGSHQLCLMHNAGQQQVRHQQAGKAGEYGECPASIASNPSSAKPSRRHITTTRSRGCRAGWRANKLGLRQSSSQQSSQRLFGRRMKSGQQPAAAAKSGTVGLQPPALPASAAADDLLTPRLVTASYNDLRPSATTSSLLAADSTDSMSSAARAASGMGTDVSTVQLVQLMRQAAFSSFSAMGRLIWQQNCQSRRRLLTIDNGPPAGPVIGSAASSALAAAAAAPNSATAPTILFATTSAQKQQQPAAPAAADDDSSPDDVLSLCHHFVEKTDDVAVVTVVEAQLSGMSGLLLLDGYCNDVNDAARNNIIDEVMNINEAGIISNLSAVRKTAFCTAVSKLQTYAAITNWLLWQLNALEGSAEPVDPFDNDDGLCQQLKALMNDLDDSLVSFLCHMGVKEECALDIVSDNTSVNKKEAAAYLDPYQTIAVQELVNWRSSIICLYVKAITRAANHEDQVVEYDYSDDLEFHRNGGQAALSADLMPANLATLAAPPTPPDPPPDAARVNSSSPSSYSSCFAGLTVASALSEELRQKLLERFQSHLRYSRLTRCHKHNKFLK</sequence>
<feature type="region of interest" description="Disordered" evidence="1">
    <location>
        <begin position="225"/>
        <end position="262"/>
    </location>
</feature>
<evidence type="ECO:0000256" key="1">
    <source>
        <dbReference type="SAM" id="MobiDB-lite"/>
    </source>
</evidence>
<comment type="caution">
    <text evidence="2">The sequence shown here is derived from an EMBL/GenBank/DDBJ whole genome shotgun (WGS) entry which is preliminary data.</text>
</comment>
<feature type="region of interest" description="Disordered" evidence="1">
    <location>
        <begin position="275"/>
        <end position="308"/>
    </location>
</feature>
<accession>A0A250X2G6</accession>
<feature type="region of interest" description="Disordered" evidence="1">
    <location>
        <begin position="693"/>
        <end position="714"/>
    </location>
</feature>
<organism evidence="2 3">
    <name type="scientific">Chlamydomonas eustigma</name>
    <dbReference type="NCBI Taxonomy" id="1157962"/>
    <lineage>
        <taxon>Eukaryota</taxon>
        <taxon>Viridiplantae</taxon>
        <taxon>Chlorophyta</taxon>
        <taxon>core chlorophytes</taxon>
        <taxon>Chlorophyceae</taxon>
        <taxon>CS clade</taxon>
        <taxon>Chlamydomonadales</taxon>
        <taxon>Chlamydomonadaceae</taxon>
        <taxon>Chlamydomonas</taxon>
    </lineage>
</organism>
<feature type="compositionally biased region" description="Pro residues" evidence="1">
    <location>
        <begin position="698"/>
        <end position="707"/>
    </location>
</feature>
<dbReference type="EMBL" id="BEGY01000022">
    <property type="protein sequence ID" value="GAX77082.1"/>
    <property type="molecule type" value="Genomic_DNA"/>
</dbReference>
<protein>
    <submittedName>
        <fullName evidence="2">Uncharacterized protein</fullName>
    </submittedName>
</protein>
<dbReference type="Proteomes" id="UP000232323">
    <property type="component" value="Unassembled WGS sequence"/>
</dbReference>
<evidence type="ECO:0000313" key="3">
    <source>
        <dbReference type="Proteomes" id="UP000232323"/>
    </source>
</evidence>
<name>A0A250X2G6_9CHLO</name>